<dbReference type="KEGG" id="aser:Asera_17650"/>
<dbReference type="InterPro" id="IPR023393">
    <property type="entry name" value="START-like_dom_sf"/>
</dbReference>
<evidence type="ECO:0000313" key="3">
    <source>
        <dbReference type="EMBL" id="BCJ27657.1"/>
    </source>
</evidence>
<reference evidence="3" key="1">
    <citation type="submission" date="2020-08" db="EMBL/GenBank/DDBJ databases">
        <title>Whole genome shotgun sequence of Actinocatenispora sera NBRC 101916.</title>
        <authorList>
            <person name="Komaki H."/>
            <person name="Tamura T."/>
        </authorList>
    </citation>
    <scope>NUCLEOTIDE SEQUENCE</scope>
    <source>
        <strain evidence="3">NBRC 101916</strain>
    </source>
</reference>
<keyword evidence="4" id="KW-1185">Reference proteome</keyword>
<dbReference type="RefSeq" id="WP_030449012.1">
    <property type="nucleotide sequence ID" value="NZ_AP023354.1"/>
</dbReference>
<dbReference type="Proteomes" id="UP000680750">
    <property type="component" value="Chromosome"/>
</dbReference>
<comment type="similarity">
    <text evidence="1">Belongs to the AHA1 family.</text>
</comment>
<sequence length="151" mass="16338">MPEYATTIEIAAPPSRVWQWFASQQALRRWLSPTLEIDLQVAGRYRMLGGDGETWISGQVLELVPEGKLILSWLEEGAGWVHPGRLVIELTATAGGTRVTLTHDGFAGIGTPTWRRTADTYQRGVAEHPVLDHLAAAVATGDVPTAVPADA</sequence>
<dbReference type="Gene3D" id="3.30.530.20">
    <property type="match status" value="1"/>
</dbReference>
<dbReference type="CDD" id="cd07814">
    <property type="entry name" value="SRPBCC_CalC_Aha1-like"/>
    <property type="match status" value="1"/>
</dbReference>
<dbReference type="InterPro" id="IPR013538">
    <property type="entry name" value="ASHA1/2-like_C"/>
</dbReference>
<evidence type="ECO:0000256" key="1">
    <source>
        <dbReference type="ARBA" id="ARBA00006817"/>
    </source>
</evidence>
<feature type="domain" description="Activator of Hsp90 ATPase homologue 1/2-like C-terminal" evidence="2">
    <location>
        <begin position="11"/>
        <end position="107"/>
    </location>
</feature>
<proteinExistence type="inferred from homology"/>
<dbReference type="SUPFAM" id="SSF55961">
    <property type="entry name" value="Bet v1-like"/>
    <property type="match status" value="1"/>
</dbReference>
<name>A0A810KXL1_9ACTN</name>
<protein>
    <recommendedName>
        <fullName evidence="2">Activator of Hsp90 ATPase homologue 1/2-like C-terminal domain-containing protein</fullName>
    </recommendedName>
</protein>
<dbReference type="AlphaFoldDB" id="A0A810KXL1"/>
<accession>A0A810KXL1</accession>
<organism evidence="3 4">
    <name type="scientific">Actinocatenispora sera</name>
    <dbReference type="NCBI Taxonomy" id="390989"/>
    <lineage>
        <taxon>Bacteria</taxon>
        <taxon>Bacillati</taxon>
        <taxon>Actinomycetota</taxon>
        <taxon>Actinomycetes</taxon>
        <taxon>Micromonosporales</taxon>
        <taxon>Micromonosporaceae</taxon>
        <taxon>Actinocatenispora</taxon>
    </lineage>
</organism>
<dbReference type="EMBL" id="AP023354">
    <property type="protein sequence ID" value="BCJ27657.1"/>
    <property type="molecule type" value="Genomic_DNA"/>
</dbReference>
<gene>
    <name evidence="3" type="ORF">Asera_17650</name>
</gene>
<dbReference type="Pfam" id="PF08327">
    <property type="entry name" value="AHSA1"/>
    <property type="match status" value="1"/>
</dbReference>
<dbReference type="OrthoDB" id="4538425at2"/>
<evidence type="ECO:0000313" key="4">
    <source>
        <dbReference type="Proteomes" id="UP000680750"/>
    </source>
</evidence>
<evidence type="ECO:0000259" key="2">
    <source>
        <dbReference type="Pfam" id="PF08327"/>
    </source>
</evidence>